<evidence type="ECO:0000313" key="1">
    <source>
        <dbReference type="EMBL" id="EAR81916.2"/>
    </source>
</evidence>
<protein>
    <submittedName>
        <fullName evidence="1">Uncharacterized protein</fullName>
    </submittedName>
</protein>
<gene>
    <name evidence="1" type="ORF">TTHERM_01422390</name>
</gene>
<dbReference type="RefSeq" id="XP_001029579.2">
    <property type="nucleotide sequence ID" value="XM_001029579.2"/>
</dbReference>
<reference evidence="2" key="1">
    <citation type="journal article" date="2006" name="PLoS Biol.">
        <title>Macronuclear genome sequence of the ciliate Tetrahymena thermophila, a model eukaryote.</title>
        <authorList>
            <person name="Eisen J.A."/>
            <person name="Coyne R.S."/>
            <person name="Wu M."/>
            <person name="Wu D."/>
            <person name="Thiagarajan M."/>
            <person name="Wortman J.R."/>
            <person name="Badger J.H."/>
            <person name="Ren Q."/>
            <person name="Amedeo P."/>
            <person name="Jones K.M."/>
            <person name="Tallon L.J."/>
            <person name="Delcher A.L."/>
            <person name="Salzberg S.L."/>
            <person name="Silva J.C."/>
            <person name="Haas B.J."/>
            <person name="Majoros W.H."/>
            <person name="Farzad M."/>
            <person name="Carlton J.M."/>
            <person name="Smith R.K. Jr."/>
            <person name="Garg J."/>
            <person name="Pearlman R.E."/>
            <person name="Karrer K.M."/>
            <person name="Sun L."/>
            <person name="Manning G."/>
            <person name="Elde N.C."/>
            <person name="Turkewitz A.P."/>
            <person name="Asai D.J."/>
            <person name="Wilkes D.E."/>
            <person name="Wang Y."/>
            <person name="Cai H."/>
            <person name="Collins K."/>
            <person name="Stewart B.A."/>
            <person name="Lee S.R."/>
            <person name="Wilamowska K."/>
            <person name="Weinberg Z."/>
            <person name="Ruzzo W.L."/>
            <person name="Wloga D."/>
            <person name="Gaertig J."/>
            <person name="Frankel J."/>
            <person name="Tsao C.-C."/>
            <person name="Gorovsky M.A."/>
            <person name="Keeling P.J."/>
            <person name="Waller R.F."/>
            <person name="Patron N.J."/>
            <person name="Cherry J.M."/>
            <person name="Stover N.A."/>
            <person name="Krieger C.J."/>
            <person name="del Toro C."/>
            <person name="Ryder H.F."/>
            <person name="Williamson S.C."/>
            <person name="Barbeau R.A."/>
            <person name="Hamilton E.P."/>
            <person name="Orias E."/>
        </authorList>
    </citation>
    <scope>NUCLEOTIDE SEQUENCE [LARGE SCALE GENOMIC DNA]</scope>
    <source>
        <strain evidence="2">SB210</strain>
    </source>
</reference>
<name>Q229E7_TETTS</name>
<dbReference type="InParanoid" id="Q229E7"/>
<dbReference type="EMBL" id="GG662535">
    <property type="protein sequence ID" value="EAR81916.2"/>
    <property type="molecule type" value="Genomic_DNA"/>
</dbReference>
<accession>Q229E7</accession>
<organism evidence="1 2">
    <name type="scientific">Tetrahymena thermophila (strain SB210)</name>
    <dbReference type="NCBI Taxonomy" id="312017"/>
    <lineage>
        <taxon>Eukaryota</taxon>
        <taxon>Sar</taxon>
        <taxon>Alveolata</taxon>
        <taxon>Ciliophora</taxon>
        <taxon>Intramacronucleata</taxon>
        <taxon>Oligohymenophorea</taxon>
        <taxon>Hymenostomatida</taxon>
        <taxon>Tetrahymenina</taxon>
        <taxon>Tetrahymenidae</taxon>
        <taxon>Tetrahymena</taxon>
    </lineage>
</organism>
<proteinExistence type="predicted"/>
<dbReference type="Proteomes" id="UP000009168">
    <property type="component" value="Unassembled WGS sequence"/>
</dbReference>
<dbReference type="KEGG" id="tet:TTHERM_01422390"/>
<dbReference type="GeneID" id="7824653"/>
<keyword evidence="2" id="KW-1185">Reference proteome</keyword>
<sequence length="186" mass="22588">YLLKFLIYFINHPKQPFFMLKQINQVTLFLQNKKENQLYYKRNQSYLNIQITLLFITQNRVKGKTDQKSYQLINIVIKSMNCIVFMKVYFLFVNFIQQKILSINLKIYFQSDVCLYYAMTEPNDFPKCKYLHFIDRFCNEKFKYGIKTFVQFLLAQNLIGFTVTFCDHNLIQSKSKNTKDLQRYQF</sequence>
<feature type="non-terminal residue" evidence="1">
    <location>
        <position position="1"/>
    </location>
</feature>
<dbReference type="AlphaFoldDB" id="Q229E7"/>
<evidence type="ECO:0000313" key="2">
    <source>
        <dbReference type="Proteomes" id="UP000009168"/>
    </source>
</evidence>
<dbReference type="HOGENOM" id="CLU_2799622_0_0_1"/>